<feature type="compositionally biased region" description="Basic and acidic residues" evidence="1">
    <location>
        <begin position="255"/>
        <end position="277"/>
    </location>
</feature>
<dbReference type="AlphaFoldDB" id="A0AAP0FA73"/>
<dbReference type="Proteomes" id="UP001420932">
    <property type="component" value="Unassembled WGS sequence"/>
</dbReference>
<gene>
    <name evidence="4" type="ORF">Syun_022831</name>
</gene>
<feature type="compositionally biased region" description="Polar residues" evidence="1">
    <location>
        <begin position="416"/>
        <end position="434"/>
    </location>
</feature>
<evidence type="ECO:0008006" key="6">
    <source>
        <dbReference type="Google" id="ProtNLM"/>
    </source>
</evidence>
<dbReference type="InterPro" id="IPR032795">
    <property type="entry name" value="DUF3741-assoc"/>
</dbReference>
<feature type="compositionally biased region" description="Polar residues" evidence="1">
    <location>
        <begin position="43"/>
        <end position="59"/>
    </location>
</feature>
<feature type="domain" description="DUF3741" evidence="3">
    <location>
        <begin position="331"/>
        <end position="352"/>
    </location>
</feature>
<dbReference type="GO" id="GO:0051513">
    <property type="term" value="P:regulation of monopolar cell growth"/>
    <property type="evidence" value="ECO:0007669"/>
    <property type="project" value="InterPro"/>
</dbReference>
<feature type="compositionally biased region" description="Polar residues" evidence="1">
    <location>
        <begin position="768"/>
        <end position="783"/>
    </location>
</feature>
<organism evidence="4 5">
    <name type="scientific">Stephania yunnanensis</name>
    <dbReference type="NCBI Taxonomy" id="152371"/>
    <lineage>
        <taxon>Eukaryota</taxon>
        <taxon>Viridiplantae</taxon>
        <taxon>Streptophyta</taxon>
        <taxon>Embryophyta</taxon>
        <taxon>Tracheophyta</taxon>
        <taxon>Spermatophyta</taxon>
        <taxon>Magnoliopsida</taxon>
        <taxon>Ranunculales</taxon>
        <taxon>Menispermaceae</taxon>
        <taxon>Menispermoideae</taxon>
        <taxon>Cissampelideae</taxon>
        <taxon>Stephania</taxon>
    </lineage>
</organism>
<feature type="domain" description="DUF4378" evidence="2">
    <location>
        <begin position="903"/>
        <end position="1085"/>
    </location>
</feature>
<sequence length="1108" mass="123002">MSAKLLHALTDDNPDLQKQIGCMTGIFQLFDRHHIVTAKRIASHQSPRKITSSGSTRLSDGNLGGEAHNARNIHIDKERNLGKNANENHRVSTESSRASFSSSCSSSFSSVECNKPVQPELLSFDRTITQEITSKELHAYQSNASAQLGRQSPDFRDVVRDSMYREARGLSVKTGPKEEQASRTMKHRDSPRPMQMSKSVNESLELGINTRQNLKDSLKVLAKLREAPRYFNDPRESPKSSYETRDGTSLSLPKDAPRFSYDGREIPRSSFESRDNFKSTTRLRDLPRLSLDSRESSIKDSNLIAKSNFVKDFHGSRDDFTRTFSKQQELENHNRNPSVVAKLMGLEAMPNSIIAKESPMGSSSEKTDERIQSATACSPRQSIKETVSPRLRKPDPVVKPIPSSRVPIEPAPWRQLGSSHGFQKSTSKSSDFSLGAMNTSPSVYAEIEKRLKDLEFKQADKDLRALKQILDAMQAKVLLESRKEDDKASLSEDYSEDHNTTTVDRNSRLSNRQSPSHTSPISPNLKRTSVPKIFDSPIVIMKPAKLIEKSGIPASSVIHIEDLSGLRKLRNVDLLDSKKVYANNHTATDVTTRLGLGIPSSSSPGSTINKVNSRALKSTTSSKSSQLPRQNTRNSARGMTTGSMNSRQQQKKLEVEKRAKPPLHTLDLSKPRRQSAKQPAESGSPGGKRRPKSLNLPQSDDQLSEISGETRISSHLGDEISPHMDVEIISTDGSADVSCAFFQQGGSSPSRKFTGSTTSSSTQTKMSAMQNEDVSETESTSIAPEQPSPVSVLDALFYKDDLPSPDRKEAFKEVLVVFIAKTEKFLLTVETQKSNEPSAAAGWDVVDINHSSVVSGPNQSIEFSRKKLENVGNLVQKLQRLNSNHDEATTDYIASLCENTNPDHRYVSEILLASGLLLRDLGSGLTSIQLHASGHPINPDLFFVLEQTKVKTALSSKDNQLQKNAVRLKFDREKVHRKLVFDAVNEILERKFATLALASELWLRTDKLAGRTSNAQQLLKELCSEIEKLQAYETSDGCSVDGESLNAIVFKDVVCEPEKWTGFPREISGIVLDVERSIFKELVDEVVSSEGMSFRAKPRRRGRQLFSK</sequence>
<accession>A0AAP0FA73</accession>
<evidence type="ECO:0000313" key="4">
    <source>
        <dbReference type="EMBL" id="KAK9106820.1"/>
    </source>
</evidence>
<feature type="compositionally biased region" description="Low complexity" evidence="1">
    <location>
        <begin position="594"/>
        <end position="606"/>
    </location>
</feature>
<keyword evidence="5" id="KW-1185">Reference proteome</keyword>
<evidence type="ECO:0000259" key="3">
    <source>
        <dbReference type="Pfam" id="PF14383"/>
    </source>
</evidence>
<dbReference type="PANTHER" id="PTHR31680">
    <property type="entry name" value="LONGIFOLIA PROTEIN"/>
    <property type="match status" value="1"/>
</dbReference>
<proteinExistence type="predicted"/>
<feature type="compositionally biased region" description="Polar residues" evidence="1">
    <location>
        <begin position="695"/>
        <end position="705"/>
    </location>
</feature>
<dbReference type="InterPro" id="IPR025486">
    <property type="entry name" value="DUF4378"/>
</dbReference>
<feature type="compositionally biased region" description="Polar residues" evidence="1">
    <location>
        <begin position="607"/>
        <end position="616"/>
    </location>
</feature>
<feature type="region of interest" description="Disordered" evidence="1">
    <location>
        <begin position="169"/>
        <end position="195"/>
    </location>
</feature>
<feature type="compositionally biased region" description="Basic and acidic residues" evidence="1">
    <location>
        <begin position="229"/>
        <end position="246"/>
    </location>
</feature>
<protein>
    <recommendedName>
        <fullName evidence="6">DUF4378 domain-containing protein</fullName>
    </recommendedName>
</protein>
<feature type="region of interest" description="Disordered" evidence="1">
    <location>
        <begin position="594"/>
        <end position="705"/>
    </location>
</feature>
<dbReference type="Pfam" id="PF14309">
    <property type="entry name" value="DUF4378"/>
    <property type="match status" value="1"/>
</dbReference>
<feature type="compositionally biased region" description="Polar residues" evidence="1">
    <location>
        <begin position="500"/>
        <end position="527"/>
    </location>
</feature>
<feature type="compositionally biased region" description="Polar residues" evidence="1">
    <location>
        <begin position="626"/>
        <end position="648"/>
    </location>
</feature>
<name>A0AAP0FA73_9MAGN</name>
<feature type="region of interest" description="Disordered" evidence="1">
    <location>
        <begin position="229"/>
        <end position="277"/>
    </location>
</feature>
<evidence type="ECO:0000313" key="5">
    <source>
        <dbReference type="Proteomes" id="UP001420932"/>
    </source>
</evidence>
<reference evidence="4 5" key="1">
    <citation type="submission" date="2024-01" db="EMBL/GenBank/DDBJ databases">
        <title>Genome assemblies of Stephania.</title>
        <authorList>
            <person name="Yang L."/>
        </authorList>
    </citation>
    <scope>NUCLEOTIDE SEQUENCE [LARGE SCALE GENOMIC DNA]</scope>
    <source>
        <strain evidence="4">YNDBR</strain>
        <tissue evidence="4">Leaf</tissue>
    </source>
</reference>
<evidence type="ECO:0000259" key="2">
    <source>
        <dbReference type="Pfam" id="PF14309"/>
    </source>
</evidence>
<feature type="region of interest" description="Disordered" evidence="1">
    <location>
        <begin position="482"/>
        <end position="528"/>
    </location>
</feature>
<feature type="region of interest" description="Disordered" evidence="1">
    <location>
        <begin position="740"/>
        <end position="786"/>
    </location>
</feature>
<dbReference type="Pfam" id="PF14383">
    <property type="entry name" value="VARLMGL"/>
    <property type="match status" value="1"/>
</dbReference>
<feature type="region of interest" description="Disordered" evidence="1">
    <location>
        <begin position="372"/>
        <end position="434"/>
    </location>
</feature>
<feature type="compositionally biased region" description="Polar residues" evidence="1">
    <location>
        <begin position="744"/>
        <end position="753"/>
    </location>
</feature>
<dbReference type="InterPro" id="IPR033334">
    <property type="entry name" value="LNG1/2"/>
</dbReference>
<feature type="region of interest" description="Disordered" evidence="1">
    <location>
        <begin position="40"/>
        <end position="65"/>
    </location>
</feature>
<comment type="caution">
    <text evidence="4">The sequence shown here is derived from an EMBL/GenBank/DDBJ whole genome shotgun (WGS) entry which is preliminary data.</text>
</comment>
<dbReference type="EMBL" id="JBBNAF010000010">
    <property type="protein sequence ID" value="KAK9106820.1"/>
    <property type="molecule type" value="Genomic_DNA"/>
</dbReference>
<feature type="compositionally biased region" description="Polar residues" evidence="1">
    <location>
        <begin position="372"/>
        <end position="385"/>
    </location>
</feature>
<feature type="compositionally biased region" description="Basic and acidic residues" evidence="1">
    <location>
        <begin position="175"/>
        <end position="191"/>
    </location>
</feature>
<feature type="compositionally biased region" description="Low complexity" evidence="1">
    <location>
        <begin position="754"/>
        <end position="767"/>
    </location>
</feature>
<dbReference type="PANTHER" id="PTHR31680:SF4">
    <property type="entry name" value="LONGIFOLIA PROTEIN"/>
    <property type="match status" value="1"/>
</dbReference>
<evidence type="ECO:0000256" key="1">
    <source>
        <dbReference type="SAM" id="MobiDB-lite"/>
    </source>
</evidence>